<dbReference type="RefSeq" id="WP_341418655.1">
    <property type="nucleotide sequence ID" value="NZ_JBBPCC010000021.1"/>
</dbReference>
<organism evidence="2 3">
    <name type="scientific">Paenibacillus filicis</name>
    <dbReference type="NCBI Taxonomy" id="669464"/>
    <lineage>
        <taxon>Bacteria</taxon>
        <taxon>Bacillati</taxon>
        <taxon>Bacillota</taxon>
        <taxon>Bacilli</taxon>
        <taxon>Bacillales</taxon>
        <taxon>Paenibacillaceae</taxon>
        <taxon>Paenibacillus</taxon>
    </lineage>
</organism>
<feature type="region of interest" description="Disordered" evidence="1">
    <location>
        <begin position="118"/>
        <end position="146"/>
    </location>
</feature>
<dbReference type="Proteomes" id="UP001469365">
    <property type="component" value="Unassembled WGS sequence"/>
</dbReference>
<comment type="caution">
    <text evidence="2">The sequence shown here is derived from an EMBL/GenBank/DDBJ whole genome shotgun (WGS) entry which is preliminary data.</text>
</comment>
<feature type="region of interest" description="Disordered" evidence="1">
    <location>
        <begin position="191"/>
        <end position="226"/>
    </location>
</feature>
<evidence type="ECO:0000313" key="3">
    <source>
        <dbReference type="Proteomes" id="UP001469365"/>
    </source>
</evidence>
<keyword evidence="3" id="KW-1185">Reference proteome</keyword>
<feature type="non-terminal residue" evidence="2">
    <location>
        <position position="1"/>
    </location>
</feature>
<reference evidence="2 3" key="1">
    <citation type="submission" date="2024-04" db="EMBL/GenBank/DDBJ databases">
        <title>draft genome sequnece of Paenibacillus filicis.</title>
        <authorList>
            <person name="Kim D.-U."/>
        </authorList>
    </citation>
    <scope>NUCLEOTIDE SEQUENCE [LARGE SCALE GENOMIC DNA]</scope>
    <source>
        <strain evidence="2 3">KACC14197</strain>
    </source>
</reference>
<sequence length="256" mass="27105">AYNPTAVSPAAEWPNAYNPTAVSPAAEWPNAYNPTAVSPAAEWPNAYNPTAVSPASEWPNAYHPTAVSPAAEWPNAYNPTAVSPASEWPNAYHPTAVGPVAEWPNAYHPTAVSPVAEWPNAQPSISPVSGKRGNDQGTAFNGSPPFSAPLLPHLTTSYPYGNQIATVSAYPGVGTLPFASFGAPESPVAPISPLVDEFTPKQQENKAKGSAKTSPPKSKARNRQKSAYAAINSLLNRNRRKASLSRVKRNSPWLSS</sequence>
<evidence type="ECO:0000256" key="1">
    <source>
        <dbReference type="SAM" id="MobiDB-lite"/>
    </source>
</evidence>
<proteinExistence type="predicted"/>
<accession>A0ABU9DRM3</accession>
<dbReference type="EMBL" id="JBBPCC010000021">
    <property type="protein sequence ID" value="MEK8131529.1"/>
    <property type="molecule type" value="Genomic_DNA"/>
</dbReference>
<evidence type="ECO:0000313" key="2">
    <source>
        <dbReference type="EMBL" id="MEK8131529.1"/>
    </source>
</evidence>
<protein>
    <submittedName>
        <fullName evidence="2">Uncharacterized protein</fullName>
    </submittedName>
</protein>
<name>A0ABU9DRM3_9BACL</name>
<gene>
    <name evidence="2" type="ORF">WMW72_26830</name>
</gene>